<sequence>MTTATDITGRTIAFLAAPEGTEQVELTDPWDKVRAAGGRPQLISTTDQPIQGFNHLDRADTFPVDATVDQVKATDYAGLVLPGGVANPDHLRTQPRAVEFVRAFFEAGLPVAAICHAPWTIVEAGQVRGRTLTSYPSLRTDIINAGGAWVDERVVVDTSGPTTLVTSRTPADLPAFTEAALAAFAETPTR</sequence>
<comment type="similarity">
    <text evidence="1">Belongs to the peptidase C56 family.</text>
</comment>
<proteinExistence type="inferred from homology"/>
<dbReference type="PROSITE" id="PS51276">
    <property type="entry name" value="PEPTIDASE_C56_PFPI"/>
    <property type="match status" value="1"/>
</dbReference>
<keyword evidence="4" id="KW-1185">Reference proteome</keyword>
<evidence type="ECO:0000256" key="1">
    <source>
        <dbReference type="ARBA" id="ARBA00008542"/>
    </source>
</evidence>
<evidence type="ECO:0000313" key="4">
    <source>
        <dbReference type="Proteomes" id="UP001596540"/>
    </source>
</evidence>
<dbReference type="Gene3D" id="3.40.50.880">
    <property type="match status" value="1"/>
</dbReference>
<accession>A0ABW2KGC7</accession>
<dbReference type="PANTHER" id="PTHR42733:SF12">
    <property type="entry name" value="PROTEINASE"/>
    <property type="match status" value="1"/>
</dbReference>
<reference evidence="4" key="1">
    <citation type="journal article" date="2019" name="Int. J. Syst. Evol. Microbiol.">
        <title>The Global Catalogue of Microorganisms (GCM) 10K type strain sequencing project: providing services to taxonomists for standard genome sequencing and annotation.</title>
        <authorList>
            <consortium name="The Broad Institute Genomics Platform"/>
            <consortium name="The Broad Institute Genome Sequencing Center for Infectious Disease"/>
            <person name="Wu L."/>
            <person name="Ma J."/>
        </authorList>
    </citation>
    <scope>NUCLEOTIDE SEQUENCE [LARGE SCALE GENOMIC DNA]</scope>
    <source>
        <strain evidence="4">CGMCC 4.7382</strain>
    </source>
</reference>
<dbReference type="Proteomes" id="UP001596540">
    <property type="component" value="Unassembled WGS sequence"/>
</dbReference>
<dbReference type="CDD" id="cd03134">
    <property type="entry name" value="GATase1_PfpI_like"/>
    <property type="match status" value="1"/>
</dbReference>
<comment type="caution">
    <text evidence="3">The sequence shown here is derived from an EMBL/GenBank/DDBJ whole genome shotgun (WGS) entry which is preliminary data.</text>
</comment>
<dbReference type="InterPro" id="IPR006286">
    <property type="entry name" value="C56_PfpI-like"/>
</dbReference>
<keyword evidence="3" id="KW-0315">Glutamine amidotransferase</keyword>
<dbReference type="Pfam" id="PF01965">
    <property type="entry name" value="DJ-1_PfpI"/>
    <property type="match status" value="1"/>
</dbReference>
<evidence type="ECO:0000259" key="2">
    <source>
        <dbReference type="Pfam" id="PF01965"/>
    </source>
</evidence>
<name>A0ABW2KGC7_9ACTN</name>
<dbReference type="NCBIfam" id="TIGR01382">
    <property type="entry name" value="PfpI"/>
    <property type="match status" value="1"/>
</dbReference>
<dbReference type="RefSeq" id="WP_379871037.1">
    <property type="nucleotide sequence ID" value="NZ_JBHTBH010000005.1"/>
</dbReference>
<dbReference type="EMBL" id="JBHTBH010000005">
    <property type="protein sequence ID" value="MFC7328374.1"/>
    <property type="molecule type" value="Genomic_DNA"/>
</dbReference>
<evidence type="ECO:0000313" key="3">
    <source>
        <dbReference type="EMBL" id="MFC7328374.1"/>
    </source>
</evidence>
<dbReference type="SUPFAM" id="SSF52317">
    <property type="entry name" value="Class I glutamine amidotransferase-like"/>
    <property type="match status" value="1"/>
</dbReference>
<dbReference type="InterPro" id="IPR002818">
    <property type="entry name" value="DJ-1/PfpI"/>
</dbReference>
<dbReference type="PANTHER" id="PTHR42733">
    <property type="entry name" value="DJ-1 PROTEIN"/>
    <property type="match status" value="1"/>
</dbReference>
<feature type="domain" description="DJ-1/PfpI" evidence="2">
    <location>
        <begin position="11"/>
        <end position="182"/>
    </location>
</feature>
<dbReference type="InterPro" id="IPR029062">
    <property type="entry name" value="Class_I_gatase-like"/>
</dbReference>
<organism evidence="3 4">
    <name type="scientific">Marinactinospora rubrisoli</name>
    <dbReference type="NCBI Taxonomy" id="2715399"/>
    <lineage>
        <taxon>Bacteria</taxon>
        <taxon>Bacillati</taxon>
        <taxon>Actinomycetota</taxon>
        <taxon>Actinomycetes</taxon>
        <taxon>Streptosporangiales</taxon>
        <taxon>Nocardiopsidaceae</taxon>
        <taxon>Marinactinospora</taxon>
    </lineage>
</organism>
<gene>
    <name evidence="3" type="ORF">ACFQRF_11525</name>
</gene>
<protein>
    <submittedName>
        <fullName evidence="3">Type 1 glutamine amidotransferase domain-containing protein</fullName>
    </submittedName>
</protein>